<proteinExistence type="predicted"/>
<feature type="transmembrane region" description="Helical" evidence="1">
    <location>
        <begin position="194"/>
        <end position="213"/>
    </location>
</feature>
<feature type="transmembrane region" description="Helical" evidence="1">
    <location>
        <begin position="111"/>
        <end position="133"/>
    </location>
</feature>
<feature type="transmembrane region" description="Helical" evidence="1">
    <location>
        <begin position="225"/>
        <end position="244"/>
    </location>
</feature>
<dbReference type="PANTHER" id="PTHR38454:SF1">
    <property type="entry name" value="INTEGRAL MEMBRANE PROTEIN"/>
    <property type="match status" value="1"/>
</dbReference>
<keyword evidence="1" id="KW-0472">Membrane</keyword>
<dbReference type="InterPro" id="IPR018580">
    <property type="entry name" value="Uncharacterised_YfhO"/>
</dbReference>
<feature type="transmembrane region" description="Helical" evidence="1">
    <location>
        <begin position="172"/>
        <end position="188"/>
    </location>
</feature>
<evidence type="ECO:0000256" key="1">
    <source>
        <dbReference type="SAM" id="Phobius"/>
    </source>
</evidence>
<comment type="caution">
    <text evidence="2">The sequence shown here is derived from an EMBL/GenBank/DDBJ whole genome shotgun (WGS) entry which is preliminary data.</text>
</comment>
<evidence type="ECO:0000313" key="2">
    <source>
        <dbReference type="EMBL" id="RVU24658.1"/>
    </source>
</evidence>
<protein>
    <recommendedName>
        <fullName evidence="4">Membrane protein YfhO</fullName>
    </recommendedName>
</protein>
<feature type="transmembrane region" description="Helical" evidence="1">
    <location>
        <begin position="368"/>
        <end position="391"/>
    </location>
</feature>
<evidence type="ECO:0008006" key="4">
    <source>
        <dbReference type="Google" id="ProtNLM"/>
    </source>
</evidence>
<dbReference type="AlphaFoldDB" id="A0A437PQY6"/>
<keyword evidence="1" id="KW-1133">Transmembrane helix</keyword>
<feature type="transmembrane region" description="Helical" evidence="1">
    <location>
        <begin position="786"/>
        <end position="804"/>
    </location>
</feature>
<feature type="transmembrane region" description="Helical" evidence="1">
    <location>
        <begin position="12"/>
        <end position="30"/>
    </location>
</feature>
<keyword evidence="3" id="KW-1185">Reference proteome</keyword>
<evidence type="ECO:0000313" key="3">
    <source>
        <dbReference type="Proteomes" id="UP000282832"/>
    </source>
</evidence>
<feature type="transmembrane region" description="Helical" evidence="1">
    <location>
        <begin position="342"/>
        <end position="361"/>
    </location>
</feature>
<dbReference type="PANTHER" id="PTHR38454">
    <property type="entry name" value="INTEGRAL MEMBRANE PROTEIN-RELATED"/>
    <property type="match status" value="1"/>
</dbReference>
<dbReference type="Proteomes" id="UP000282832">
    <property type="component" value="Unassembled WGS sequence"/>
</dbReference>
<reference evidence="2 3" key="1">
    <citation type="submission" date="2019-01" db="EMBL/GenBank/DDBJ databases">
        <authorList>
            <person name="Chen W.-M."/>
        </authorList>
    </citation>
    <scope>NUCLEOTIDE SEQUENCE [LARGE SCALE GENOMIC DNA]</scope>
    <source>
        <strain evidence="2 3">FSY-15</strain>
    </source>
</reference>
<accession>A0A437PQY6</accession>
<gene>
    <name evidence="2" type="ORF">EOJ36_06500</name>
</gene>
<keyword evidence="1" id="KW-0812">Transmembrane</keyword>
<feature type="transmembrane region" description="Helical" evidence="1">
    <location>
        <begin position="444"/>
        <end position="462"/>
    </location>
</feature>
<name>A0A437PQY6_9BACT</name>
<sequence>MKFNLRSCLPHLGSIGILLILAFIYCSPVLSGKVLMQHDIQQAQSAAQELNKYKEETGITAWWTNSMFSGMPSFQIAGSYPYSISSKIGGFISNILPNPVNLIFLQMLGMYVLLIAFGTRNWIGLLGAALYALGTYNMVIIPAGHISKVLALAYVPMLLAGVHMAWSNTKKWLGLAFICLAMGLELYANHVQITYYSFFIIGAYKIYTLINAIQTKQFANWFKTGLLIAVAMGIALGTHTMRLWGAYDYAKETIRGKSELKAKAAQGSGLDKNYAFDWSYGIGETGTLLIPNFYGGASQGNLGGEKSKTYQMMTDAGIPGEQALPFVEKGPSYWGEQSYTAGPAYAGAIVVFLFLFAAFYVKSKEKYWIIATTLFFISMSWGKNFFFNSILFDYFPMFNKFRAITMILNLVQLLMVLLAMLGIKQLLEEKPSLSAIKKKLMISVGLTAGLSLILALIPTLFLDFKGAQDGATLLEDAQMNSSLWNAIREDRISIFQSDAIRTAIFILLAAGLLVWSSVKNANQKLVLGLLIALSVFDVFSVSKRYFTNEAFVSKSTLEEERTPSPADEQILQDKTQFRVLNSTTNFMSDASTSYYHHSLGGYHGAKLRRYQELIEKYFNGSPAQMNILNMLNTKYVIGADSTGRPIAQTNPNAFGNAWFVKSLEIKNSADEALNSLEKINPKETAILEQNDFKEKVETNSVGTISLTQYKPDQLTYQSSNMGSGFAVFSEIYYKGNKDWKSYIDGKEVPHFKTDYVLRGMLIPSGNHKIEFKFEPTSVSQGKNIDAIASVAMIIFILLMLGLQFKEEKKAI</sequence>
<feature type="transmembrane region" description="Helical" evidence="1">
    <location>
        <begin position="139"/>
        <end position="160"/>
    </location>
</feature>
<feature type="transmembrane region" description="Helical" evidence="1">
    <location>
        <begin position="525"/>
        <end position="546"/>
    </location>
</feature>
<feature type="transmembrane region" description="Helical" evidence="1">
    <location>
        <begin position="499"/>
        <end position="518"/>
    </location>
</feature>
<dbReference type="EMBL" id="SACY01000003">
    <property type="protein sequence ID" value="RVU24658.1"/>
    <property type="molecule type" value="Genomic_DNA"/>
</dbReference>
<organism evidence="2 3">
    <name type="scientific">Sandaracinomonas limnophila</name>
    <dbReference type="NCBI Taxonomy" id="1862386"/>
    <lineage>
        <taxon>Bacteria</taxon>
        <taxon>Pseudomonadati</taxon>
        <taxon>Bacteroidota</taxon>
        <taxon>Cytophagia</taxon>
        <taxon>Cytophagales</taxon>
        <taxon>Flectobacillaceae</taxon>
        <taxon>Sandaracinomonas</taxon>
    </lineage>
</organism>
<feature type="transmembrane region" description="Helical" evidence="1">
    <location>
        <begin position="403"/>
        <end position="423"/>
    </location>
</feature>